<comment type="subcellular location">
    <subcellularLocation>
        <location evidence="1">Cell membrane</location>
        <topology evidence="1">Multi-pass membrane protein</topology>
    </subcellularLocation>
</comment>
<dbReference type="GO" id="GO:0005886">
    <property type="term" value="C:plasma membrane"/>
    <property type="evidence" value="ECO:0007669"/>
    <property type="project" value="UniProtKB-SubCell"/>
</dbReference>
<evidence type="ECO:0000256" key="5">
    <source>
        <dbReference type="ARBA" id="ARBA00023136"/>
    </source>
</evidence>
<keyword evidence="8" id="KW-1185">Reference proteome</keyword>
<accession>A0AAN2CAQ1</accession>
<name>A0AAN2CAQ1_UNVUL</name>
<protein>
    <recommendedName>
        <fullName evidence="9">Protein PsiE</fullName>
    </recommendedName>
</protein>
<dbReference type="Pfam" id="PF06146">
    <property type="entry name" value="PsiE"/>
    <property type="match status" value="1"/>
</dbReference>
<sequence>MVRRSGTTPSKPEIEHTNVHEALSRYFEWAQDAVAAALALVVIVVMVQGIWTLARLALVDGREPRIVLPQIVLLLILVELFRTLLFYLREHRVAVGLMIEVAIVSLLRELLVNPPGAKGTMSLSAYGIALLLVVLGALMVADRMTSSGAADAPGRSTVAEE</sequence>
<dbReference type="Proteomes" id="UP001317532">
    <property type="component" value="Chromosome"/>
</dbReference>
<evidence type="ECO:0000256" key="2">
    <source>
        <dbReference type="ARBA" id="ARBA00022475"/>
    </source>
</evidence>
<evidence type="ECO:0000256" key="6">
    <source>
        <dbReference type="SAM" id="Phobius"/>
    </source>
</evidence>
<keyword evidence="2" id="KW-1003">Cell membrane</keyword>
<feature type="transmembrane region" description="Helical" evidence="6">
    <location>
        <begin position="123"/>
        <end position="141"/>
    </location>
</feature>
<dbReference type="EMBL" id="AP025523">
    <property type="protein sequence ID" value="BDE07905.1"/>
    <property type="molecule type" value="Genomic_DNA"/>
</dbReference>
<evidence type="ECO:0000256" key="3">
    <source>
        <dbReference type="ARBA" id="ARBA00022692"/>
    </source>
</evidence>
<keyword evidence="3 6" id="KW-0812">Transmembrane</keyword>
<dbReference type="AlphaFoldDB" id="A0AAN2CAQ1"/>
<proteinExistence type="predicted"/>
<feature type="transmembrane region" description="Helical" evidence="6">
    <location>
        <begin position="93"/>
        <end position="111"/>
    </location>
</feature>
<reference evidence="7 8" key="1">
    <citation type="journal article" date="2022" name="ISME Commun">
        <title>Vulcanimicrobium alpinus gen. nov. sp. nov., the first cultivated representative of the candidate phylum 'Eremiobacterota', is a metabolically versatile aerobic anoxygenic phototroph.</title>
        <authorList>
            <person name="Yabe S."/>
            <person name="Muto K."/>
            <person name="Abe K."/>
            <person name="Yokota A."/>
            <person name="Staudigel H."/>
            <person name="Tebo B.M."/>
        </authorList>
    </citation>
    <scope>NUCLEOTIDE SEQUENCE [LARGE SCALE GENOMIC DNA]</scope>
    <source>
        <strain evidence="7 8">WC8-2</strain>
    </source>
</reference>
<dbReference type="InterPro" id="IPR020948">
    <property type="entry name" value="P_starv_induced_PsiE-like"/>
</dbReference>
<keyword evidence="4 6" id="KW-1133">Transmembrane helix</keyword>
<dbReference type="RefSeq" id="WP_317995469.1">
    <property type="nucleotide sequence ID" value="NZ_AP025523.1"/>
</dbReference>
<gene>
    <name evidence="7" type="ORF">WPS_31810</name>
</gene>
<evidence type="ECO:0000256" key="4">
    <source>
        <dbReference type="ARBA" id="ARBA00022989"/>
    </source>
</evidence>
<evidence type="ECO:0000256" key="1">
    <source>
        <dbReference type="ARBA" id="ARBA00004651"/>
    </source>
</evidence>
<keyword evidence="5 6" id="KW-0472">Membrane</keyword>
<feature type="transmembrane region" description="Helical" evidence="6">
    <location>
        <begin position="33"/>
        <end position="54"/>
    </location>
</feature>
<organism evidence="7 8">
    <name type="scientific">Vulcanimicrobium alpinum</name>
    <dbReference type="NCBI Taxonomy" id="3016050"/>
    <lineage>
        <taxon>Bacteria</taxon>
        <taxon>Bacillati</taxon>
        <taxon>Vulcanimicrobiota</taxon>
        <taxon>Vulcanimicrobiia</taxon>
        <taxon>Vulcanimicrobiales</taxon>
        <taxon>Vulcanimicrobiaceae</taxon>
        <taxon>Vulcanimicrobium</taxon>
    </lineage>
</organism>
<dbReference type="KEGG" id="vab:WPS_31810"/>
<evidence type="ECO:0000313" key="8">
    <source>
        <dbReference type="Proteomes" id="UP001317532"/>
    </source>
</evidence>
<feature type="transmembrane region" description="Helical" evidence="6">
    <location>
        <begin position="66"/>
        <end position="87"/>
    </location>
</feature>
<evidence type="ECO:0000313" key="7">
    <source>
        <dbReference type="EMBL" id="BDE07905.1"/>
    </source>
</evidence>
<evidence type="ECO:0008006" key="9">
    <source>
        <dbReference type="Google" id="ProtNLM"/>
    </source>
</evidence>